<sequence>MWFLFDVLSDSDSEFSPAIRAMNSSNLAKSFSSRMVPLMEWRILLPSSRRASKSSYNISSMTSILKHVSSFEKGLPKIRETLLSSSISRITKSAGKLNLSTSTSIFSAIPTGYWNDRSANLTLILVGLRVSRDNFAYKELMTSNNVTFITSFTPLIMEYLVKISKKARILELKRRHLKITVLTSNTPYPSRKIRRICACTSQKTTKEQDQIRRVASEWFKKDCIGSVTTWDNLVEKFIQKFYQLSDDHGEMEIDEDDDPDDIAEYLRSKITYLTSRHPCEPWSDSGIPYQLCDHICEPYCFKNGKTKWPTCSSDIDGFWNGGELPGMVRVGCMTYFQDHIWYDEVTDGKLKEEALIHKAGIKESWGGRNSRSNEILRMVPVVLEYFDRDIADFKERLERIHDKGTHRVQVLDFEGMPELTRDGLYARMLMEHRDDDRVVVFTSQA</sequence>
<reference evidence="1" key="2">
    <citation type="submission" date="2022-01" db="EMBL/GenBank/DDBJ databases">
        <authorList>
            <person name="Yamashiro T."/>
            <person name="Shiraishi A."/>
            <person name="Satake H."/>
            <person name="Nakayama K."/>
        </authorList>
    </citation>
    <scope>NUCLEOTIDE SEQUENCE</scope>
</reference>
<gene>
    <name evidence="1" type="ORF">Tco_1057594</name>
</gene>
<dbReference type="EMBL" id="BQNB010019246">
    <property type="protein sequence ID" value="GJT83252.1"/>
    <property type="molecule type" value="Genomic_DNA"/>
</dbReference>
<dbReference type="Proteomes" id="UP001151760">
    <property type="component" value="Unassembled WGS sequence"/>
</dbReference>
<name>A0ABQ5H5U6_9ASTR</name>
<reference evidence="1" key="1">
    <citation type="journal article" date="2022" name="Int. J. Mol. Sci.">
        <title>Draft Genome of Tanacetum Coccineum: Genomic Comparison of Closely Related Tanacetum-Family Plants.</title>
        <authorList>
            <person name="Yamashiro T."/>
            <person name="Shiraishi A."/>
            <person name="Nakayama K."/>
            <person name="Satake H."/>
        </authorList>
    </citation>
    <scope>NUCLEOTIDE SEQUENCE</scope>
</reference>
<keyword evidence="2" id="KW-1185">Reference proteome</keyword>
<organism evidence="1 2">
    <name type="scientific">Tanacetum coccineum</name>
    <dbReference type="NCBI Taxonomy" id="301880"/>
    <lineage>
        <taxon>Eukaryota</taxon>
        <taxon>Viridiplantae</taxon>
        <taxon>Streptophyta</taxon>
        <taxon>Embryophyta</taxon>
        <taxon>Tracheophyta</taxon>
        <taxon>Spermatophyta</taxon>
        <taxon>Magnoliopsida</taxon>
        <taxon>eudicotyledons</taxon>
        <taxon>Gunneridae</taxon>
        <taxon>Pentapetalae</taxon>
        <taxon>asterids</taxon>
        <taxon>campanulids</taxon>
        <taxon>Asterales</taxon>
        <taxon>Asteraceae</taxon>
        <taxon>Asteroideae</taxon>
        <taxon>Anthemideae</taxon>
        <taxon>Anthemidinae</taxon>
        <taxon>Tanacetum</taxon>
    </lineage>
</organism>
<accession>A0ABQ5H5U6</accession>
<evidence type="ECO:0000313" key="2">
    <source>
        <dbReference type="Proteomes" id="UP001151760"/>
    </source>
</evidence>
<evidence type="ECO:0000313" key="1">
    <source>
        <dbReference type="EMBL" id="GJT83252.1"/>
    </source>
</evidence>
<comment type="caution">
    <text evidence="1">The sequence shown here is derived from an EMBL/GenBank/DDBJ whole genome shotgun (WGS) entry which is preliminary data.</text>
</comment>
<protein>
    <submittedName>
        <fullName evidence="1">Uncharacterized protein</fullName>
    </submittedName>
</protein>
<proteinExistence type="predicted"/>